<comment type="caution">
    <text evidence="1">The sequence shown here is derived from an EMBL/GenBank/DDBJ whole genome shotgun (WGS) entry which is preliminary data.</text>
</comment>
<dbReference type="AlphaFoldDB" id="A0A4Q8L598"/>
<accession>A0A4Q8L598</accession>
<evidence type="ECO:0000313" key="2">
    <source>
        <dbReference type="Proteomes" id="UP000292627"/>
    </source>
</evidence>
<dbReference type="Pfam" id="PF14354">
    <property type="entry name" value="Lar_restr_allev"/>
    <property type="match status" value="1"/>
</dbReference>
<dbReference type="EMBL" id="SHMC01000010">
    <property type="protein sequence ID" value="TAA20428.1"/>
    <property type="molecule type" value="Genomic_DNA"/>
</dbReference>
<gene>
    <name evidence="1" type="ORF">EA660_18315</name>
</gene>
<reference evidence="1 2" key="1">
    <citation type="submission" date="2019-02" db="EMBL/GenBank/DDBJ databases">
        <title>WGS of Pseudoxanthomonas species novum from clinical isolates.</title>
        <authorList>
            <person name="Bernier A.-M."/>
            <person name="Bernard K."/>
            <person name="Vachon A."/>
        </authorList>
    </citation>
    <scope>NUCLEOTIDE SEQUENCE [LARGE SCALE GENOMIC DNA]</scope>
    <source>
        <strain evidence="1 2">NML171200</strain>
    </source>
</reference>
<organism evidence="1 2">
    <name type="scientific">Pseudoxanthomonas winnipegensis</name>
    <dbReference type="NCBI Taxonomy" id="2480810"/>
    <lineage>
        <taxon>Bacteria</taxon>
        <taxon>Pseudomonadati</taxon>
        <taxon>Pseudomonadota</taxon>
        <taxon>Gammaproteobacteria</taxon>
        <taxon>Lysobacterales</taxon>
        <taxon>Lysobacteraceae</taxon>
        <taxon>Pseudoxanthomonas</taxon>
    </lineage>
</organism>
<sequence>MPEVRRPAWEWRWGVSVELKPCPFCGGKPILHEAGNDYTKSRRVVIKCPSCRAQRADSALRHSMEWLIGVATEHWNRRKQQESSSDE</sequence>
<evidence type="ECO:0000313" key="1">
    <source>
        <dbReference type="EMBL" id="TAA20428.1"/>
    </source>
</evidence>
<dbReference type="OrthoDB" id="6631093at2"/>
<name>A0A4Q8L598_9GAMM</name>
<proteinExistence type="predicted"/>
<dbReference type="Proteomes" id="UP000292627">
    <property type="component" value="Unassembled WGS sequence"/>
</dbReference>
<evidence type="ECO:0008006" key="3">
    <source>
        <dbReference type="Google" id="ProtNLM"/>
    </source>
</evidence>
<protein>
    <recommendedName>
        <fullName evidence="3">Restriction alleviation protein, Lar family</fullName>
    </recommendedName>
</protein>